<dbReference type="Proteomes" id="UP001589858">
    <property type="component" value="Unassembled WGS sequence"/>
</dbReference>
<reference evidence="1 2" key="1">
    <citation type="submission" date="2024-09" db="EMBL/GenBank/DDBJ databases">
        <authorList>
            <person name="Sun Q."/>
            <person name="Mori K."/>
        </authorList>
    </citation>
    <scope>NUCLEOTIDE SEQUENCE [LARGE SCALE GENOMIC DNA]</scope>
    <source>
        <strain evidence="1 2">CICC 11035S</strain>
    </source>
</reference>
<comment type="caution">
    <text evidence="1">The sequence shown here is derived from an EMBL/GenBank/DDBJ whole genome shotgun (WGS) entry which is preliminary data.</text>
</comment>
<name>A0ABV6S3B2_9SPHN</name>
<dbReference type="Pfam" id="PF14026">
    <property type="entry name" value="SCO4226-like"/>
    <property type="match status" value="1"/>
</dbReference>
<protein>
    <submittedName>
        <fullName evidence="1">DUF4242 domain-containing protein</fullName>
    </submittedName>
</protein>
<evidence type="ECO:0000313" key="2">
    <source>
        <dbReference type="Proteomes" id="UP001589858"/>
    </source>
</evidence>
<dbReference type="RefSeq" id="WP_267220250.1">
    <property type="nucleotide sequence ID" value="NZ_JAPCWC010000006.1"/>
</dbReference>
<dbReference type="Gene3D" id="3.30.70.3090">
    <property type="entry name" value="ORF SCO4226, nickel-binding ferredoxin-like monomer"/>
    <property type="match status" value="1"/>
</dbReference>
<dbReference type="InterPro" id="IPR042557">
    <property type="entry name" value="SCO4226"/>
</dbReference>
<dbReference type="EMBL" id="JBHLTM010000016">
    <property type="protein sequence ID" value="MFC0683715.1"/>
    <property type="molecule type" value="Genomic_DNA"/>
</dbReference>
<gene>
    <name evidence="1" type="ORF">ACFFF8_03815</name>
</gene>
<proteinExistence type="predicted"/>
<sequence>MKRFVIERDLPGVGGMSESALGGAARTSNEALAKVDGLQWEHSYVAADKTFCIYLAENEEQIRRHAELSGFPATRITEVASVIDPTTERCVLA</sequence>
<organism evidence="1 2">
    <name type="scientific">Novosphingobium clariflavum</name>
    <dbReference type="NCBI Taxonomy" id="2029884"/>
    <lineage>
        <taxon>Bacteria</taxon>
        <taxon>Pseudomonadati</taxon>
        <taxon>Pseudomonadota</taxon>
        <taxon>Alphaproteobacteria</taxon>
        <taxon>Sphingomonadales</taxon>
        <taxon>Sphingomonadaceae</taxon>
        <taxon>Novosphingobium</taxon>
    </lineage>
</organism>
<keyword evidence="2" id="KW-1185">Reference proteome</keyword>
<evidence type="ECO:0000313" key="1">
    <source>
        <dbReference type="EMBL" id="MFC0683715.1"/>
    </source>
</evidence>
<accession>A0ABV6S3B2</accession>
<dbReference type="InterPro" id="IPR025336">
    <property type="entry name" value="SCO4226-like"/>
</dbReference>